<gene>
    <name evidence="2" type="ORF">ANCCAN_11202</name>
</gene>
<keyword evidence="3" id="KW-1185">Reference proteome</keyword>
<feature type="compositionally biased region" description="Low complexity" evidence="1">
    <location>
        <begin position="47"/>
        <end position="66"/>
    </location>
</feature>
<evidence type="ECO:0000313" key="3">
    <source>
        <dbReference type="Proteomes" id="UP000252519"/>
    </source>
</evidence>
<dbReference type="AlphaFoldDB" id="A0A368GEJ3"/>
<dbReference type="OrthoDB" id="5877335at2759"/>
<proteinExistence type="predicted"/>
<dbReference type="Proteomes" id="UP000252519">
    <property type="component" value="Unassembled WGS sequence"/>
</dbReference>
<dbReference type="EMBL" id="JOJR01000178">
    <property type="protein sequence ID" value="RCN42814.1"/>
    <property type="molecule type" value="Genomic_DNA"/>
</dbReference>
<sequence length="215" mass="24425">MKCMHLGTNHHLTNGIEEFLPEPVGFEERPHSDSSFDSEDGVDKPLTRATKATTTSTPDDLTTTPTEEFEYEIVEVEVDENGNEIVSEKGDSAEKSTITTTPQISRQKDIGDADKQNNEEEQRESEQRRRKRPDAIETSLEVKVEEEQKQQRRLGDAEKQSADAVREQEERKKLVEAQKRALNLPADTEVEYVDGDTTTTPEENEAEYAEKEAER</sequence>
<feature type="region of interest" description="Disordered" evidence="1">
    <location>
        <begin position="21"/>
        <end position="215"/>
    </location>
</feature>
<evidence type="ECO:0000256" key="1">
    <source>
        <dbReference type="SAM" id="MobiDB-lite"/>
    </source>
</evidence>
<feature type="compositionally biased region" description="Acidic residues" evidence="1">
    <location>
        <begin position="67"/>
        <end position="82"/>
    </location>
</feature>
<accession>A0A368GEJ3</accession>
<reference evidence="2 3" key="1">
    <citation type="submission" date="2014-10" db="EMBL/GenBank/DDBJ databases">
        <title>Draft genome of the hookworm Ancylostoma caninum.</title>
        <authorList>
            <person name="Mitreva M."/>
        </authorList>
    </citation>
    <scope>NUCLEOTIDE SEQUENCE [LARGE SCALE GENOMIC DNA]</scope>
    <source>
        <strain evidence="2 3">Baltimore</strain>
    </source>
</reference>
<feature type="compositionally biased region" description="Polar residues" evidence="1">
    <location>
        <begin position="95"/>
        <end position="105"/>
    </location>
</feature>
<protein>
    <submittedName>
        <fullName evidence="2">Uncharacterized protein</fullName>
    </submittedName>
</protein>
<name>A0A368GEJ3_ANCCA</name>
<comment type="caution">
    <text evidence="2">The sequence shown here is derived from an EMBL/GenBank/DDBJ whole genome shotgun (WGS) entry which is preliminary data.</text>
</comment>
<feature type="compositionally biased region" description="Basic and acidic residues" evidence="1">
    <location>
        <begin position="140"/>
        <end position="179"/>
    </location>
</feature>
<evidence type="ECO:0000313" key="2">
    <source>
        <dbReference type="EMBL" id="RCN42814.1"/>
    </source>
</evidence>
<feature type="compositionally biased region" description="Basic and acidic residues" evidence="1">
    <location>
        <begin position="106"/>
        <end position="127"/>
    </location>
</feature>
<organism evidence="2 3">
    <name type="scientific">Ancylostoma caninum</name>
    <name type="common">Dog hookworm</name>
    <dbReference type="NCBI Taxonomy" id="29170"/>
    <lineage>
        <taxon>Eukaryota</taxon>
        <taxon>Metazoa</taxon>
        <taxon>Ecdysozoa</taxon>
        <taxon>Nematoda</taxon>
        <taxon>Chromadorea</taxon>
        <taxon>Rhabditida</taxon>
        <taxon>Rhabditina</taxon>
        <taxon>Rhabditomorpha</taxon>
        <taxon>Strongyloidea</taxon>
        <taxon>Ancylostomatidae</taxon>
        <taxon>Ancylostomatinae</taxon>
        <taxon>Ancylostoma</taxon>
    </lineage>
</organism>